<reference evidence="1 2" key="1">
    <citation type="submission" date="2017-08" db="EMBL/GenBank/DDBJ databases">
        <title>Complete genome sequence of Gluconacetobacter saccharivorans CV1 isolated from Fermented Vinegar.</title>
        <authorList>
            <person name="Kim S.-Y."/>
        </authorList>
    </citation>
    <scope>NUCLEOTIDE SEQUENCE [LARGE SCALE GENOMIC DNA]</scope>
    <source>
        <strain evidence="1 2">CV1</strain>
        <plasmid evidence="1 2">unnamed4</plasmid>
    </source>
</reference>
<protein>
    <submittedName>
        <fullName evidence="1">Uncharacterized protein</fullName>
    </submittedName>
</protein>
<sequence>MRGASLKLSASEYVSWSGKGGIPVCLLWMAPALQEKSDVLALVGSSLLFGLLMQSFKRLLALMESANKVPFCFAGSKPLTYCGLSLFPA</sequence>
<geneLocation type="plasmid" evidence="1 2">
    <name>unnamed4</name>
</geneLocation>
<evidence type="ECO:0000313" key="2">
    <source>
        <dbReference type="Proteomes" id="UP000264120"/>
    </source>
</evidence>
<organism evidence="1 2">
    <name type="scientific">Komagataeibacter saccharivorans</name>
    <dbReference type="NCBI Taxonomy" id="265959"/>
    <lineage>
        <taxon>Bacteria</taxon>
        <taxon>Pseudomonadati</taxon>
        <taxon>Pseudomonadota</taxon>
        <taxon>Alphaproteobacteria</taxon>
        <taxon>Acetobacterales</taxon>
        <taxon>Acetobacteraceae</taxon>
        <taxon>Komagataeibacter</taxon>
    </lineage>
</organism>
<gene>
    <name evidence="1" type="ORF">CD178_03523</name>
</gene>
<dbReference type="AlphaFoldDB" id="A0A347WHC4"/>
<accession>A0A347WHC4</accession>
<dbReference type="KEGG" id="ksc:CD178_03523"/>
<dbReference type="EMBL" id="CP023040">
    <property type="protein sequence ID" value="AXY24267.1"/>
    <property type="molecule type" value="Genomic_DNA"/>
</dbReference>
<evidence type="ECO:0000313" key="1">
    <source>
        <dbReference type="EMBL" id="AXY24267.1"/>
    </source>
</evidence>
<proteinExistence type="predicted"/>
<name>A0A347WHC4_9PROT</name>
<keyword evidence="2" id="KW-1185">Reference proteome</keyword>
<keyword evidence="1" id="KW-0614">Plasmid</keyword>
<dbReference type="Proteomes" id="UP000264120">
    <property type="component" value="Plasmid unnamed4"/>
</dbReference>